<dbReference type="AlphaFoldDB" id="A0A0C2CZR7"/>
<feature type="coiled-coil region" evidence="1">
    <location>
        <begin position="63"/>
        <end position="94"/>
    </location>
</feature>
<reference evidence="2 3" key="1">
    <citation type="submission" date="2014-12" db="EMBL/GenBank/DDBJ databases">
        <title>Genome assembly of Enhygromyxa salina DSM 15201.</title>
        <authorList>
            <person name="Sharma G."/>
            <person name="Subramanian S."/>
        </authorList>
    </citation>
    <scope>NUCLEOTIDE SEQUENCE [LARGE SCALE GENOMIC DNA]</scope>
    <source>
        <strain evidence="2 3">DSM 15201</strain>
    </source>
</reference>
<gene>
    <name evidence="2" type="ORF">DB30_04389</name>
</gene>
<name>A0A0C2CZR7_9BACT</name>
<organism evidence="2 3">
    <name type="scientific">Enhygromyxa salina</name>
    <dbReference type="NCBI Taxonomy" id="215803"/>
    <lineage>
        <taxon>Bacteria</taxon>
        <taxon>Pseudomonadati</taxon>
        <taxon>Myxococcota</taxon>
        <taxon>Polyangia</taxon>
        <taxon>Nannocystales</taxon>
        <taxon>Nannocystaceae</taxon>
        <taxon>Enhygromyxa</taxon>
    </lineage>
</organism>
<keyword evidence="1" id="KW-0175">Coiled coil</keyword>
<evidence type="ECO:0000256" key="1">
    <source>
        <dbReference type="SAM" id="Coils"/>
    </source>
</evidence>
<dbReference type="RefSeq" id="WP_052549554.1">
    <property type="nucleotide sequence ID" value="NZ_JMCC02000037.1"/>
</dbReference>
<sequence>MSRVAPFAAGLALGLGIALGVSALRQPETPPARSAAPIQDVLEHHADALGLDRATIEEAWALANAARAELDGYRATIRAEREELNQILDAAKVDRARMAAVVAEISAAESELRIRELEVMLEIRALLTPEQIEELEKLGPPPPPSRKR</sequence>
<protein>
    <recommendedName>
        <fullName evidence="4">Periplasmic heavy metal sensor</fullName>
    </recommendedName>
</protein>
<proteinExistence type="predicted"/>
<dbReference type="EMBL" id="JMCC02000037">
    <property type="protein sequence ID" value="KIG16476.1"/>
    <property type="molecule type" value="Genomic_DNA"/>
</dbReference>
<dbReference type="Gene3D" id="1.20.120.1490">
    <property type="match status" value="1"/>
</dbReference>
<dbReference type="InterPro" id="IPR025961">
    <property type="entry name" value="Metal_resist"/>
</dbReference>
<accession>A0A0C2CZR7</accession>
<evidence type="ECO:0000313" key="3">
    <source>
        <dbReference type="Proteomes" id="UP000031599"/>
    </source>
</evidence>
<dbReference type="Proteomes" id="UP000031599">
    <property type="component" value="Unassembled WGS sequence"/>
</dbReference>
<comment type="caution">
    <text evidence="2">The sequence shown here is derived from an EMBL/GenBank/DDBJ whole genome shotgun (WGS) entry which is preliminary data.</text>
</comment>
<evidence type="ECO:0000313" key="2">
    <source>
        <dbReference type="EMBL" id="KIG16476.1"/>
    </source>
</evidence>
<dbReference type="Pfam" id="PF13801">
    <property type="entry name" value="Metal_resist"/>
    <property type="match status" value="1"/>
</dbReference>
<evidence type="ECO:0008006" key="4">
    <source>
        <dbReference type="Google" id="ProtNLM"/>
    </source>
</evidence>